<gene>
    <name evidence="1" type="ORF">EDD54_3282</name>
</gene>
<dbReference type="InterPro" id="IPR015422">
    <property type="entry name" value="PyrdxlP-dep_Trfase_small"/>
</dbReference>
<reference evidence="1 2" key="1">
    <citation type="submission" date="2019-03" db="EMBL/GenBank/DDBJ databases">
        <title>Genomic Encyclopedia of Type Strains, Phase IV (KMG-IV): sequencing the most valuable type-strain genomes for metagenomic binning, comparative biology and taxonomic classification.</title>
        <authorList>
            <person name="Goeker M."/>
        </authorList>
    </citation>
    <scope>NUCLEOTIDE SEQUENCE [LARGE SCALE GENOMIC DNA]</scope>
    <source>
        <strain evidence="1 2">DSM 102969</strain>
    </source>
</reference>
<comment type="caution">
    <text evidence="1">The sequence shown here is derived from an EMBL/GenBank/DDBJ whole genome shotgun (WGS) entry which is preliminary data.</text>
</comment>
<name>A0A4R6RB26_9HYPH</name>
<dbReference type="AlphaFoldDB" id="A0A4R6RB26"/>
<keyword evidence="2" id="KW-1185">Reference proteome</keyword>
<proteinExistence type="predicted"/>
<organism evidence="1 2">
    <name type="scientific">Oharaeibacter diazotrophicus</name>
    <dbReference type="NCBI Taxonomy" id="1920512"/>
    <lineage>
        <taxon>Bacteria</taxon>
        <taxon>Pseudomonadati</taxon>
        <taxon>Pseudomonadota</taxon>
        <taxon>Alphaproteobacteria</taxon>
        <taxon>Hyphomicrobiales</taxon>
        <taxon>Pleomorphomonadaceae</taxon>
        <taxon>Oharaeibacter</taxon>
    </lineage>
</organism>
<dbReference type="Proteomes" id="UP000294547">
    <property type="component" value="Unassembled WGS sequence"/>
</dbReference>
<dbReference type="Gene3D" id="3.90.1150.10">
    <property type="entry name" value="Aspartate Aminotransferase, domain 1"/>
    <property type="match status" value="1"/>
</dbReference>
<dbReference type="EMBL" id="SNXY01000009">
    <property type="protein sequence ID" value="TDP83320.1"/>
    <property type="molecule type" value="Genomic_DNA"/>
</dbReference>
<sequence length="114" mass="12148">MPNDPAALRAAFDARLARLADHPLVGAVAADAGGGTVSLVADRADGRRFDPAHAAGARLVRFAAANGATLSADGDDVAIPFRADEDADALDDRFDRIERSLDDTEAWSWFENRR</sequence>
<evidence type="ECO:0000313" key="2">
    <source>
        <dbReference type="Proteomes" id="UP000294547"/>
    </source>
</evidence>
<dbReference type="RefSeq" id="WP_126538168.1">
    <property type="nucleotide sequence ID" value="NZ_BSPM01000009.1"/>
</dbReference>
<evidence type="ECO:0000313" key="1">
    <source>
        <dbReference type="EMBL" id="TDP83320.1"/>
    </source>
</evidence>
<accession>A0A4R6RB26</accession>
<protein>
    <submittedName>
        <fullName evidence="1">Uncharacterized protein</fullName>
    </submittedName>
</protein>